<dbReference type="KEGG" id="manr:MPAN_002540"/>
<proteinExistence type="predicted"/>
<reference evidence="1" key="1">
    <citation type="submission" date="2021-01" db="EMBL/GenBank/DDBJ databases">
        <title>Draft genome sequence of Acholeplasmataceae bacterium strain Mahy22.</title>
        <authorList>
            <person name="Watanabe M."/>
            <person name="Kojima H."/>
            <person name="Fukui M."/>
        </authorList>
    </citation>
    <scope>NUCLEOTIDE SEQUENCE</scope>
    <source>
        <strain evidence="1">Mahy22</strain>
    </source>
</reference>
<organism evidence="1 2">
    <name type="scientific">Mariniplasma anaerobium</name>
    <dbReference type="NCBI Taxonomy" id="2735436"/>
    <lineage>
        <taxon>Bacteria</taxon>
        <taxon>Bacillati</taxon>
        <taxon>Mycoplasmatota</taxon>
        <taxon>Mollicutes</taxon>
        <taxon>Acholeplasmatales</taxon>
        <taxon>Acholeplasmataceae</taxon>
        <taxon>Mariniplasma</taxon>
    </lineage>
</organism>
<protein>
    <submittedName>
        <fullName evidence="1">ABC transporter permease</fullName>
    </submittedName>
</protein>
<evidence type="ECO:0000313" key="2">
    <source>
        <dbReference type="Proteomes" id="UP000620133"/>
    </source>
</evidence>
<dbReference type="AlphaFoldDB" id="A0A7U9TLN9"/>
<dbReference type="EMBL" id="AP024412">
    <property type="protein sequence ID" value="BCR35361.1"/>
    <property type="molecule type" value="Genomic_DNA"/>
</dbReference>
<evidence type="ECO:0000313" key="1">
    <source>
        <dbReference type="EMBL" id="BCR35361.1"/>
    </source>
</evidence>
<name>A0A7U9TLN9_9MOLU</name>
<dbReference type="Proteomes" id="UP000620133">
    <property type="component" value="Chromosome"/>
</dbReference>
<accession>A0A7U9TLN9</accession>
<keyword evidence="2" id="KW-1185">Reference proteome</keyword>
<sequence length="532" mass="60376">MKLSRLIGLQLKNNFSLKRYFGFDIKKNKVKGILIIGAIIYALIAMIGTFGYLFFDLGKILNEINNVQILLSFSAVYAIGFTIFTVLLRASGYLFYYKDYEILAPLPIHSRKIFISKLIVLLMMIYVINFAITLPIMFSFFYWSGFNLIGILLYIIGLIFIPLIPFMILSIISLGISLLTSKMKHSKIITLILMVGVLLGIMALSFSMNDTQVNPLTGQIDIFANMTKYYLPFKWFNNAVYSNSFLDLLYIVGSHGILFIVYIYFVEKLAEFTNKRGIRSNIKYKQKNISYQEKPVVRTLVEKEFKKFFNSTLYALNSGVGLVLMIVMSIASLFFKADIELYFSQEFGVGLSAELIIMVLFSFMIGLTYTPAVSLSLEGKNLWILKSLPIKASKVMFSKIVFNLVLILPIAIISLIMLGISLQISILNIFLLMLLVISFSMMTSFMQSVINLYLPKFDYNNDAEVVKQSAAALMAILGVFVVMIVYGVGIYFLTDIISLQLIILLLTVVSIGFTIPFYIILRDKSEKVFLNF</sequence>
<gene>
    <name evidence="1" type="ORF">MPAN_002540</name>
</gene>
<dbReference type="RefSeq" id="WP_176239721.1">
    <property type="nucleotide sequence ID" value="NZ_AP024412.1"/>
</dbReference>